<dbReference type="CDD" id="cd00400">
    <property type="entry name" value="Voltage_gated_ClC"/>
    <property type="match status" value="1"/>
</dbReference>
<feature type="transmembrane region" description="Helical" evidence="11">
    <location>
        <begin position="399"/>
        <end position="418"/>
    </location>
</feature>
<dbReference type="InterPro" id="IPR001807">
    <property type="entry name" value="ClC"/>
</dbReference>
<keyword evidence="10" id="KW-0129">CBS domain</keyword>
<keyword evidence="4 11" id="KW-1133">Transmembrane helix</keyword>
<keyword evidence="7" id="KW-0869">Chloride channel</keyword>
<keyword evidence="14" id="KW-1185">Reference proteome</keyword>
<dbReference type="RefSeq" id="WP_126159690.1">
    <property type="nucleotide sequence ID" value="NZ_RQXW01000019.1"/>
</dbReference>
<dbReference type="Proteomes" id="UP000283087">
    <property type="component" value="Unassembled WGS sequence"/>
</dbReference>
<evidence type="ECO:0000256" key="4">
    <source>
        <dbReference type="ARBA" id="ARBA00022989"/>
    </source>
</evidence>
<evidence type="ECO:0000256" key="7">
    <source>
        <dbReference type="ARBA" id="ARBA00023173"/>
    </source>
</evidence>
<protein>
    <submittedName>
        <fullName evidence="13">Chloride channel protein</fullName>
    </submittedName>
</protein>
<evidence type="ECO:0000256" key="10">
    <source>
        <dbReference type="PROSITE-ProRule" id="PRU00703"/>
    </source>
</evidence>
<keyword evidence="6 11" id="KW-0472">Membrane</keyword>
<dbReference type="EMBL" id="RQXW01000019">
    <property type="protein sequence ID" value="RTE64627.1"/>
    <property type="molecule type" value="Genomic_DNA"/>
</dbReference>
<evidence type="ECO:0000256" key="2">
    <source>
        <dbReference type="ARBA" id="ARBA00022448"/>
    </source>
</evidence>
<evidence type="ECO:0000313" key="14">
    <source>
        <dbReference type="Proteomes" id="UP000283087"/>
    </source>
</evidence>
<keyword evidence="9" id="KW-0407">Ion channel</keyword>
<dbReference type="OrthoDB" id="9767361at2"/>
<feature type="transmembrane region" description="Helical" evidence="11">
    <location>
        <begin position="21"/>
        <end position="45"/>
    </location>
</feature>
<keyword evidence="5" id="KW-0406">Ion transport</keyword>
<feature type="transmembrane region" description="Helical" evidence="11">
    <location>
        <begin position="265"/>
        <end position="287"/>
    </location>
</feature>
<dbReference type="AlphaFoldDB" id="A0A430KMC4"/>
<proteinExistence type="predicted"/>
<dbReference type="GO" id="GO:0034707">
    <property type="term" value="C:chloride channel complex"/>
    <property type="evidence" value="ECO:0007669"/>
    <property type="project" value="UniProtKB-KW"/>
</dbReference>
<dbReference type="SUPFAM" id="SSF81340">
    <property type="entry name" value="Clc chloride channel"/>
    <property type="match status" value="1"/>
</dbReference>
<evidence type="ECO:0000256" key="9">
    <source>
        <dbReference type="ARBA" id="ARBA00023303"/>
    </source>
</evidence>
<evidence type="ECO:0000256" key="11">
    <source>
        <dbReference type="SAM" id="Phobius"/>
    </source>
</evidence>
<dbReference type="PROSITE" id="PS51371">
    <property type="entry name" value="CBS"/>
    <property type="match status" value="1"/>
</dbReference>
<dbReference type="InterPro" id="IPR046342">
    <property type="entry name" value="CBS_dom_sf"/>
</dbReference>
<keyword evidence="8" id="KW-0868">Chloride</keyword>
<keyword evidence="2" id="KW-0813">Transport</keyword>
<feature type="transmembrane region" description="Helical" evidence="11">
    <location>
        <begin position="163"/>
        <end position="186"/>
    </location>
</feature>
<dbReference type="SUPFAM" id="SSF54631">
    <property type="entry name" value="CBS-domain pair"/>
    <property type="match status" value="1"/>
</dbReference>
<gene>
    <name evidence="13" type="ORF">EH243_16105</name>
</gene>
<evidence type="ECO:0000256" key="5">
    <source>
        <dbReference type="ARBA" id="ARBA00023065"/>
    </source>
</evidence>
<dbReference type="Gene3D" id="1.10.3080.10">
    <property type="entry name" value="Clc chloride channel"/>
    <property type="match status" value="1"/>
</dbReference>
<evidence type="ECO:0000313" key="13">
    <source>
        <dbReference type="EMBL" id="RTE64627.1"/>
    </source>
</evidence>
<feature type="transmembrane region" description="Helical" evidence="11">
    <location>
        <begin position="198"/>
        <end position="218"/>
    </location>
</feature>
<dbReference type="InterPro" id="IPR014743">
    <property type="entry name" value="Cl-channel_core"/>
</dbReference>
<organism evidence="13 14">
    <name type="scientific">Amphritea opalescens</name>
    <dbReference type="NCBI Taxonomy" id="2490544"/>
    <lineage>
        <taxon>Bacteria</taxon>
        <taxon>Pseudomonadati</taxon>
        <taxon>Pseudomonadota</taxon>
        <taxon>Gammaproteobacteria</taxon>
        <taxon>Oceanospirillales</taxon>
        <taxon>Oceanospirillaceae</taxon>
        <taxon>Amphritea</taxon>
    </lineage>
</organism>
<dbReference type="Pfam" id="PF00654">
    <property type="entry name" value="Voltage_CLC"/>
    <property type="match status" value="1"/>
</dbReference>
<dbReference type="InterPro" id="IPR000644">
    <property type="entry name" value="CBS_dom"/>
</dbReference>
<comment type="caution">
    <text evidence="13">The sequence shown here is derived from an EMBL/GenBank/DDBJ whole genome shotgun (WGS) entry which is preliminary data.</text>
</comment>
<dbReference type="Gene3D" id="3.10.580.10">
    <property type="entry name" value="CBS-domain"/>
    <property type="match status" value="1"/>
</dbReference>
<dbReference type="GO" id="GO:0005254">
    <property type="term" value="F:chloride channel activity"/>
    <property type="evidence" value="ECO:0007669"/>
    <property type="project" value="UniProtKB-KW"/>
</dbReference>
<evidence type="ECO:0000256" key="1">
    <source>
        <dbReference type="ARBA" id="ARBA00004141"/>
    </source>
</evidence>
<dbReference type="InterPro" id="IPR050368">
    <property type="entry name" value="ClC-type_chloride_channel"/>
</dbReference>
<sequence>MFKDSFSFAHFRNRLAHVEALPQLVLLGILSGLASGLVILAFRLLIDLPLQAWLPGGQSENFEALPIWVRILLPIAGTIAIALMFWKLLPATRKVGVLHVMERLSYHQGNLPAKNMLVQFFGGAIALLTGHSVGREGPAVHLGAACGSLVGQILRLPNNSLRILVGCGVAAAISAAFNTPLAGVIFSMEVILMEYTVIGFTPVLVASVTAALLLRMVYGDESAFTIPALQIQSMTELPFVILLGILCALVAAAFISLLLQTQKSVTWPLGVKLLTAGLLTGIVAIGYPQVMGLGYDTLSDVLQGNMGLTLLIGLLLAKGLLTPVVLGLGIPGGLIGPTLYIGALTGAAFALIVAYMTGANHSGVGFYAMLGMGAMMAAVLNAPLAALIALLELTANPNIIFPGMLAIVVASTTVRFFFKQPSIFLNQLYVQGLDYRHEPLTQALSRQGVSSVMSSQLIHSAMTISTETAMQILAQKPEWIVLDDSQGQPRYILLPASLEQFLAHEGELNDVNLEQMLTLTEVPAVRKDIAAIGINATLKEALDRMNQQQLDALWIQNYSKEITGIITREHVEHFYTQKIES</sequence>
<feature type="transmembrane region" description="Helical" evidence="11">
    <location>
        <begin position="308"/>
        <end position="328"/>
    </location>
</feature>
<feature type="transmembrane region" description="Helical" evidence="11">
    <location>
        <begin position="334"/>
        <end position="355"/>
    </location>
</feature>
<evidence type="ECO:0000256" key="6">
    <source>
        <dbReference type="ARBA" id="ARBA00023136"/>
    </source>
</evidence>
<evidence type="ECO:0000256" key="3">
    <source>
        <dbReference type="ARBA" id="ARBA00022692"/>
    </source>
</evidence>
<dbReference type="PANTHER" id="PTHR43427:SF6">
    <property type="entry name" value="CHLORIDE CHANNEL PROTEIN CLC-E"/>
    <property type="match status" value="1"/>
</dbReference>
<feature type="domain" description="CBS" evidence="12">
    <location>
        <begin position="516"/>
        <end position="581"/>
    </location>
</feature>
<evidence type="ECO:0000256" key="8">
    <source>
        <dbReference type="ARBA" id="ARBA00023214"/>
    </source>
</evidence>
<accession>A0A430KMC4</accession>
<evidence type="ECO:0000259" key="12">
    <source>
        <dbReference type="PROSITE" id="PS51371"/>
    </source>
</evidence>
<feature type="transmembrane region" description="Helical" evidence="11">
    <location>
        <begin position="65"/>
        <end position="86"/>
    </location>
</feature>
<name>A0A430KMC4_9GAMM</name>
<dbReference type="PANTHER" id="PTHR43427">
    <property type="entry name" value="CHLORIDE CHANNEL PROTEIN CLC-E"/>
    <property type="match status" value="1"/>
</dbReference>
<dbReference type="PRINTS" id="PR00762">
    <property type="entry name" value="CLCHANNEL"/>
</dbReference>
<feature type="transmembrane region" description="Helical" evidence="11">
    <location>
        <begin position="367"/>
        <end position="393"/>
    </location>
</feature>
<keyword evidence="3 11" id="KW-0812">Transmembrane</keyword>
<feature type="transmembrane region" description="Helical" evidence="11">
    <location>
        <begin position="239"/>
        <end position="259"/>
    </location>
</feature>
<comment type="subcellular location">
    <subcellularLocation>
        <location evidence="1">Membrane</location>
        <topology evidence="1">Multi-pass membrane protein</topology>
    </subcellularLocation>
</comment>
<reference evidence="13 14" key="1">
    <citation type="submission" date="2018-11" db="EMBL/GenBank/DDBJ databases">
        <title>The draft genome sequence of Amphritea opalescens ANRC-JH13T.</title>
        <authorList>
            <person name="Fang Z."/>
            <person name="Zhang Y."/>
            <person name="Han X."/>
        </authorList>
    </citation>
    <scope>NUCLEOTIDE SEQUENCE [LARGE SCALE GENOMIC DNA]</scope>
    <source>
        <strain evidence="13 14">ANRC-JH13</strain>
    </source>
</reference>